<sequence length="280" mass="31716">MNYLYTHPNEFNNSLLPFLPPPHKTRETMPISSWICVDNSKTMLLQIVHPGGHVEFHDRPVTAGEIMCRYPRCCVAYPYVFQQPWAVVEPETVLMLGKKYYVVPNSTIRKLQRLSPWSSTSPSPACEITISSSDDEIRNKQSNKEEDDNMLSTCCVFRNKSIAKQSNIYKMHSKNSKNTINKSKIRSDVRNLSLNVNGKNGDLSQDNCFVSLFNGGRTKANGSDMPKETRILSSSVHLCDGNTVTRKRTKDLTGNGLRSSPKNVWSSEHWQPSLESITEE</sequence>
<proteinExistence type="predicted"/>
<name>A0AAN9ST29_PSOTE</name>
<accession>A0AAN9ST29</accession>
<evidence type="ECO:0000313" key="2">
    <source>
        <dbReference type="EMBL" id="KAK7402360.1"/>
    </source>
</evidence>
<gene>
    <name evidence="2" type="ORF">VNO78_14560</name>
</gene>
<dbReference type="PANTHER" id="PTHR33052">
    <property type="entry name" value="DUF4228 DOMAIN PROTEIN-RELATED"/>
    <property type="match status" value="1"/>
</dbReference>
<dbReference type="AlphaFoldDB" id="A0AAN9ST29"/>
<dbReference type="InterPro" id="IPR025322">
    <property type="entry name" value="PADRE_dom"/>
</dbReference>
<evidence type="ECO:0000256" key="1">
    <source>
        <dbReference type="SAM" id="MobiDB-lite"/>
    </source>
</evidence>
<evidence type="ECO:0000313" key="3">
    <source>
        <dbReference type="Proteomes" id="UP001386955"/>
    </source>
</evidence>
<comment type="caution">
    <text evidence="2">The sequence shown here is derived from an EMBL/GenBank/DDBJ whole genome shotgun (WGS) entry which is preliminary data.</text>
</comment>
<organism evidence="2 3">
    <name type="scientific">Psophocarpus tetragonolobus</name>
    <name type="common">Winged bean</name>
    <name type="synonym">Dolichos tetragonolobus</name>
    <dbReference type="NCBI Taxonomy" id="3891"/>
    <lineage>
        <taxon>Eukaryota</taxon>
        <taxon>Viridiplantae</taxon>
        <taxon>Streptophyta</taxon>
        <taxon>Embryophyta</taxon>
        <taxon>Tracheophyta</taxon>
        <taxon>Spermatophyta</taxon>
        <taxon>Magnoliopsida</taxon>
        <taxon>eudicotyledons</taxon>
        <taxon>Gunneridae</taxon>
        <taxon>Pentapetalae</taxon>
        <taxon>rosids</taxon>
        <taxon>fabids</taxon>
        <taxon>Fabales</taxon>
        <taxon>Fabaceae</taxon>
        <taxon>Papilionoideae</taxon>
        <taxon>50 kb inversion clade</taxon>
        <taxon>NPAAA clade</taxon>
        <taxon>indigoferoid/millettioid clade</taxon>
        <taxon>Phaseoleae</taxon>
        <taxon>Psophocarpus</taxon>
    </lineage>
</organism>
<keyword evidence="3" id="KW-1185">Reference proteome</keyword>
<dbReference type="Pfam" id="PF14009">
    <property type="entry name" value="PADRE"/>
    <property type="match status" value="1"/>
</dbReference>
<feature type="compositionally biased region" description="Polar residues" evidence="1">
    <location>
        <begin position="256"/>
        <end position="280"/>
    </location>
</feature>
<protein>
    <submittedName>
        <fullName evidence="2">Uncharacterized protein</fullName>
    </submittedName>
</protein>
<feature type="region of interest" description="Disordered" evidence="1">
    <location>
        <begin position="247"/>
        <end position="280"/>
    </location>
</feature>
<dbReference type="EMBL" id="JAYMYS010000003">
    <property type="protein sequence ID" value="KAK7402360.1"/>
    <property type="molecule type" value="Genomic_DNA"/>
</dbReference>
<reference evidence="2 3" key="1">
    <citation type="submission" date="2024-01" db="EMBL/GenBank/DDBJ databases">
        <title>The genomes of 5 underutilized Papilionoideae crops provide insights into root nodulation and disease resistanc.</title>
        <authorList>
            <person name="Jiang F."/>
        </authorList>
    </citation>
    <scope>NUCLEOTIDE SEQUENCE [LARGE SCALE GENOMIC DNA]</scope>
    <source>
        <strain evidence="2">DUOXIRENSHENG_FW03</strain>
        <tissue evidence="2">Leaves</tissue>
    </source>
</reference>
<dbReference type="Proteomes" id="UP001386955">
    <property type="component" value="Unassembled WGS sequence"/>
</dbReference>